<protein>
    <submittedName>
        <fullName evidence="4">Alkaline phosphatase synthesis transcriptional regulatory protein phoP</fullName>
    </submittedName>
</protein>
<gene>
    <name evidence="4" type="primary">phoP</name>
    <name evidence="4" type="ORF">ERS852582_01892</name>
</gene>
<dbReference type="GO" id="GO:0003677">
    <property type="term" value="F:DNA binding"/>
    <property type="evidence" value="ECO:0007669"/>
    <property type="project" value="UniProtKB-UniRule"/>
</dbReference>
<dbReference type="SUPFAM" id="SSF46894">
    <property type="entry name" value="C-terminal effector domain of the bipartite response regulators"/>
    <property type="match status" value="1"/>
</dbReference>
<name>A0A173U443_9FIRM</name>
<dbReference type="CDD" id="cd00383">
    <property type="entry name" value="trans_reg_C"/>
    <property type="match status" value="1"/>
</dbReference>
<dbReference type="InterPro" id="IPR036388">
    <property type="entry name" value="WH-like_DNA-bd_sf"/>
</dbReference>
<dbReference type="AlphaFoldDB" id="A0A173U443"/>
<dbReference type="Gene3D" id="1.10.10.10">
    <property type="entry name" value="Winged helix-like DNA-binding domain superfamily/Winged helix DNA-binding domain"/>
    <property type="match status" value="1"/>
</dbReference>
<proteinExistence type="predicted"/>
<keyword evidence="1 2" id="KW-0238">DNA-binding</keyword>
<evidence type="ECO:0000256" key="2">
    <source>
        <dbReference type="PROSITE-ProRule" id="PRU01091"/>
    </source>
</evidence>
<dbReference type="Pfam" id="PF00486">
    <property type="entry name" value="Trans_reg_C"/>
    <property type="match status" value="1"/>
</dbReference>
<dbReference type="GO" id="GO:0006355">
    <property type="term" value="P:regulation of DNA-templated transcription"/>
    <property type="evidence" value="ECO:0007669"/>
    <property type="project" value="InterPro"/>
</dbReference>
<accession>A0A173U443</accession>
<dbReference type="GO" id="GO:0000160">
    <property type="term" value="P:phosphorelay signal transduction system"/>
    <property type="evidence" value="ECO:0007669"/>
    <property type="project" value="InterPro"/>
</dbReference>
<dbReference type="Proteomes" id="UP000095649">
    <property type="component" value="Unassembled WGS sequence"/>
</dbReference>
<feature type="domain" description="OmpR/PhoB-type" evidence="3">
    <location>
        <begin position="1"/>
        <end position="74"/>
    </location>
</feature>
<evidence type="ECO:0000313" key="4">
    <source>
        <dbReference type="EMBL" id="CUN09489.1"/>
    </source>
</evidence>
<dbReference type="InterPro" id="IPR016032">
    <property type="entry name" value="Sig_transdc_resp-reg_C-effctor"/>
</dbReference>
<feature type="DNA-binding region" description="OmpR/PhoB-type" evidence="2">
    <location>
        <begin position="1"/>
        <end position="74"/>
    </location>
</feature>
<organism evidence="4 5">
    <name type="scientific">Faecalibacterium prausnitzii</name>
    <dbReference type="NCBI Taxonomy" id="853"/>
    <lineage>
        <taxon>Bacteria</taxon>
        <taxon>Bacillati</taxon>
        <taxon>Bacillota</taxon>
        <taxon>Clostridia</taxon>
        <taxon>Eubacteriales</taxon>
        <taxon>Oscillospiraceae</taxon>
        <taxon>Faecalibacterium</taxon>
    </lineage>
</organism>
<dbReference type="EMBL" id="CYXN01000016">
    <property type="protein sequence ID" value="CUN09489.1"/>
    <property type="molecule type" value="Genomic_DNA"/>
</dbReference>
<dbReference type="PROSITE" id="PS51755">
    <property type="entry name" value="OMPR_PHOB"/>
    <property type="match status" value="1"/>
</dbReference>
<evidence type="ECO:0000259" key="3">
    <source>
        <dbReference type="PROSITE" id="PS51755"/>
    </source>
</evidence>
<evidence type="ECO:0000313" key="5">
    <source>
        <dbReference type="Proteomes" id="UP000095649"/>
    </source>
</evidence>
<reference evidence="4 5" key="1">
    <citation type="submission" date="2015-09" db="EMBL/GenBank/DDBJ databases">
        <authorList>
            <consortium name="Pathogen Informatics"/>
        </authorList>
    </citation>
    <scope>NUCLEOTIDE SEQUENCE [LARGE SCALE GENOMIC DNA]</scope>
    <source>
        <strain evidence="4 5">2789STDY5834970</strain>
    </source>
</reference>
<evidence type="ECO:0000256" key="1">
    <source>
        <dbReference type="ARBA" id="ARBA00023125"/>
    </source>
</evidence>
<dbReference type="InterPro" id="IPR001867">
    <property type="entry name" value="OmpR/PhoB-type_DNA-bd"/>
</dbReference>
<sequence>MSRYEYGVLSLMARHPGQLFTKEQIFEAVWHQDSESCLTAVTNTIGRIRQKIEDDRAVPVYIRTISNLGYQFMPNISVKKDSL</sequence>
<dbReference type="SMART" id="SM00862">
    <property type="entry name" value="Trans_reg_C"/>
    <property type="match status" value="1"/>
</dbReference>